<dbReference type="AlphaFoldDB" id="A0A482IZD7"/>
<organism evidence="1 2">
    <name type="scientific">Cupriavidus metallidurans</name>
    <dbReference type="NCBI Taxonomy" id="119219"/>
    <lineage>
        <taxon>Bacteria</taxon>
        <taxon>Pseudomonadati</taxon>
        <taxon>Pseudomonadota</taxon>
        <taxon>Betaproteobacteria</taxon>
        <taxon>Burkholderiales</taxon>
        <taxon>Burkholderiaceae</taxon>
        <taxon>Cupriavidus</taxon>
    </lineage>
</organism>
<evidence type="ECO:0000313" key="1">
    <source>
        <dbReference type="EMBL" id="QBP12943.1"/>
    </source>
</evidence>
<dbReference type="EMBL" id="CP037901">
    <property type="protein sequence ID" value="QBP12943.1"/>
    <property type="molecule type" value="Genomic_DNA"/>
</dbReference>
<reference evidence="1 2" key="1">
    <citation type="submission" date="2019-03" db="EMBL/GenBank/DDBJ databases">
        <title>Comparative insights into the high quality Complete genome sequence of highly metal resistant Cupriavidus metallidurans strain BS1 isolated from a gold-copper mine.</title>
        <authorList>
            <person name="Mazhar H.S."/>
            <person name="Rensing C."/>
        </authorList>
    </citation>
    <scope>NUCLEOTIDE SEQUENCE [LARGE SCALE GENOMIC DNA]</scope>
    <source>
        <strain evidence="1 2">BS1</strain>
    </source>
</reference>
<evidence type="ECO:0000313" key="2">
    <source>
        <dbReference type="Proteomes" id="UP000253772"/>
    </source>
</evidence>
<proteinExistence type="predicted"/>
<protein>
    <submittedName>
        <fullName evidence="1">Uncharacterized protein</fullName>
    </submittedName>
</protein>
<accession>A0A482IZD7</accession>
<name>A0A482IZD7_9BURK</name>
<sequence>MGHICLLYAACWVAEPARTREKLMAGAQYIKLRSREQPPKWGWVGGGMEGVSQVAKQALGPLALMWWRERSREQRSRAGGRGVDPRGKT</sequence>
<gene>
    <name evidence="1" type="ORF">DDF84_025145</name>
</gene>
<dbReference type="Proteomes" id="UP000253772">
    <property type="component" value="Chromosome c2"/>
</dbReference>